<accession>A0A2P6QD48</accession>
<name>A0A2P6QD48_ROSCH</name>
<dbReference type="EMBL" id="PDCK01000043">
    <property type="protein sequence ID" value="PRQ32107.1"/>
    <property type="molecule type" value="Genomic_DNA"/>
</dbReference>
<dbReference type="Gramene" id="PRQ32107">
    <property type="protein sequence ID" value="PRQ32107"/>
    <property type="gene ID" value="RchiOBHm_Chr5g0042681"/>
</dbReference>
<reference evidence="1 2" key="1">
    <citation type="journal article" date="2018" name="Nat. Genet.">
        <title>The Rosa genome provides new insights in the design of modern roses.</title>
        <authorList>
            <person name="Bendahmane M."/>
        </authorList>
    </citation>
    <scope>NUCLEOTIDE SEQUENCE [LARGE SCALE GENOMIC DNA]</scope>
    <source>
        <strain evidence="2">cv. Old Blush</strain>
    </source>
</reference>
<keyword evidence="2" id="KW-1185">Reference proteome</keyword>
<gene>
    <name evidence="1" type="ORF">RchiOBHm_Chr5g0042681</name>
</gene>
<comment type="caution">
    <text evidence="1">The sequence shown here is derived from an EMBL/GenBank/DDBJ whole genome shotgun (WGS) entry which is preliminary data.</text>
</comment>
<sequence>MKIAFIKTKASIFIQDELGLHNPNPQQNFYSLPINIYIINSINFIQTKEEKV</sequence>
<dbReference type="AlphaFoldDB" id="A0A2P6QD48"/>
<proteinExistence type="predicted"/>
<organism evidence="1 2">
    <name type="scientific">Rosa chinensis</name>
    <name type="common">China rose</name>
    <dbReference type="NCBI Taxonomy" id="74649"/>
    <lineage>
        <taxon>Eukaryota</taxon>
        <taxon>Viridiplantae</taxon>
        <taxon>Streptophyta</taxon>
        <taxon>Embryophyta</taxon>
        <taxon>Tracheophyta</taxon>
        <taxon>Spermatophyta</taxon>
        <taxon>Magnoliopsida</taxon>
        <taxon>eudicotyledons</taxon>
        <taxon>Gunneridae</taxon>
        <taxon>Pentapetalae</taxon>
        <taxon>rosids</taxon>
        <taxon>fabids</taxon>
        <taxon>Rosales</taxon>
        <taxon>Rosaceae</taxon>
        <taxon>Rosoideae</taxon>
        <taxon>Rosoideae incertae sedis</taxon>
        <taxon>Rosa</taxon>
    </lineage>
</organism>
<dbReference type="Proteomes" id="UP000238479">
    <property type="component" value="Chromosome 5"/>
</dbReference>
<evidence type="ECO:0000313" key="2">
    <source>
        <dbReference type="Proteomes" id="UP000238479"/>
    </source>
</evidence>
<evidence type="ECO:0000313" key="1">
    <source>
        <dbReference type="EMBL" id="PRQ32107.1"/>
    </source>
</evidence>
<protein>
    <submittedName>
        <fullName evidence="1">Uncharacterized protein</fullName>
    </submittedName>
</protein>